<name>R7WS27_9NOCA</name>
<evidence type="ECO:0000256" key="1">
    <source>
        <dbReference type="SAM" id="MobiDB-lite"/>
    </source>
</evidence>
<keyword evidence="2" id="KW-0812">Transmembrane</keyword>
<keyword evidence="2" id="KW-0472">Membrane</keyword>
<reference evidence="4 5" key="1">
    <citation type="journal article" date="2013" name="Genome Announc.">
        <title>Draft Genome Sequence of Rhodococcus rhodnii Strain LMG5362, a Symbiont of Rhodnius prolixus (Hemiptera, Reduviidae, Triatominae), the Principle Vector of Trypanosoma cruzi.</title>
        <authorList>
            <person name="Pachebat J.A."/>
            <person name="van Keulen G."/>
            <person name="Whitten M.M."/>
            <person name="Girdwood S."/>
            <person name="Del Sol R."/>
            <person name="Dyson P.J."/>
            <person name="Facey P.D."/>
        </authorList>
    </citation>
    <scope>NUCLEOTIDE SEQUENCE [LARGE SCALE GENOMIC DNA]</scope>
    <source>
        <strain evidence="4 5">LMG 5362</strain>
    </source>
</reference>
<keyword evidence="2" id="KW-1133">Transmembrane helix</keyword>
<feature type="transmembrane region" description="Helical" evidence="2">
    <location>
        <begin position="179"/>
        <end position="203"/>
    </location>
</feature>
<comment type="caution">
    <text evidence="4">The sequence shown here is derived from an EMBL/GenBank/DDBJ whole genome shotgun (WGS) entry which is preliminary data.</text>
</comment>
<proteinExistence type="predicted"/>
<protein>
    <submittedName>
        <fullName evidence="4">Lipoprotein</fullName>
    </submittedName>
</protein>
<dbReference type="EMBL" id="APMY01000014">
    <property type="protein sequence ID" value="EOM78142.1"/>
    <property type="molecule type" value="Genomic_DNA"/>
</dbReference>
<evidence type="ECO:0000313" key="5">
    <source>
        <dbReference type="Proteomes" id="UP000013525"/>
    </source>
</evidence>
<dbReference type="AlphaFoldDB" id="R7WS27"/>
<dbReference type="eggNOG" id="ENOG50332S7">
    <property type="taxonomic scope" value="Bacteria"/>
</dbReference>
<dbReference type="Proteomes" id="UP000013525">
    <property type="component" value="Unassembled WGS sequence"/>
</dbReference>
<feature type="region of interest" description="Disordered" evidence="1">
    <location>
        <begin position="207"/>
        <end position="240"/>
    </location>
</feature>
<dbReference type="InterPro" id="IPR053807">
    <property type="entry name" value="LppM"/>
</dbReference>
<keyword evidence="4" id="KW-0449">Lipoprotein</keyword>
<evidence type="ECO:0000256" key="2">
    <source>
        <dbReference type="SAM" id="Phobius"/>
    </source>
</evidence>
<gene>
    <name evidence="4" type="ORF">Rrhod_0477</name>
</gene>
<keyword evidence="5" id="KW-1185">Reference proteome</keyword>
<dbReference type="Pfam" id="PF21946">
    <property type="entry name" value="LppM"/>
    <property type="match status" value="1"/>
</dbReference>
<evidence type="ECO:0000313" key="4">
    <source>
        <dbReference type="EMBL" id="EOM78142.1"/>
    </source>
</evidence>
<sequence length="240" mass="24709">MTILALLALVVPALTGCLRVQVSMGVSADDRVSGQIVAAAMPTGPDDVGPQLTPPDSLAGKIRVAPYSQDGYVGTQAFFTDLSFGDVDQLATMYPQAAGAFQLSLSRSGDEVTLDGLVDLESLPAQGSDVQLTVAFPTRVGTTDGIREGDSIVSWRLPPGEQSSVSAEVRYQDPTTRSLAGWAALLIGVSLAFAAIVGGLAYLGRNREPAVGSGRSSGAGDDHGADPDDPAAEPHDRVSV</sequence>
<organism evidence="4 5">
    <name type="scientific">Rhodococcus rhodnii LMG 5362</name>
    <dbReference type="NCBI Taxonomy" id="1273125"/>
    <lineage>
        <taxon>Bacteria</taxon>
        <taxon>Bacillati</taxon>
        <taxon>Actinomycetota</taxon>
        <taxon>Actinomycetes</taxon>
        <taxon>Mycobacteriales</taxon>
        <taxon>Nocardiaceae</taxon>
        <taxon>Rhodococcus</taxon>
    </lineage>
</organism>
<feature type="domain" description="LppM" evidence="3">
    <location>
        <begin position="19"/>
        <end position="171"/>
    </location>
</feature>
<feature type="compositionally biased region" description="Low complexity" evidence="1">
    <location>
        <begin position="209"/>
        <end position="219"/>
    </location>
</feature>
<feature type="compositionally biased region" description="Basic and acidic residues" evidence="1">
    <location>
        <begin position="220"/>
        <end position="240"/>
    </location>
</feature>
<dbReference type="PATRIC" id="fig|1273125.3.peg.465"/>
<evidence type="ECO:0000259" key="3">
    <source>
        <dbReference type="Pfam" id="PF21946"/>
    </source>
</evidence>
<accession>R7WS27</accession>